<name>A0A816MX50_9BILA</name>
<dbReference type="GO" id="GO:0005634">
    <property type="term" value="C:nucleus"/>
    <property type="evidence" value="ECO:0007669"/>
    <property type="project" value="TreeGrafter"/>
</dbReference>
<feature type="domain" description="SCD" evidence="8">
    <location>
        <begin position="1333"/>
        <end position="1418"/>
    </location>
</feature>
<gene>
    <name evidence="9" type="ORF">MBJ925_LOCUS9280</name>
</gene>
<dbReference type="Pfam" id="PF08514">
    <property type="entry name" value="STAG"/>
    <property type="match status" value="1"/>
</dbReference>
<feature type="region of interest" description="Disordered" evidence="5">
    <location>
        <begin position="316"/>
        <end position="338"/>
    </location>
</feature>
<dbReference type="Gene3D" id="2.60.40.1170">
    <property type="entry name" value="Mu homology domain, subdomain B"/>
    <property type="match status" value="1"/>
</dbReference>
<dbReference type="PANTHER" id="PTHR11199:SF0">
    <property type="entry name" value="LD34181P-RELATED"/>
    <property type="match status" value="1"/>
</dbReference>
<dbReference type="InterPro" id="IPR012320">
    <property type="entry name" value="SHD_dom"/>
</dbReference>
<dbReference type="Pfam" id="PF21581">
    <property type="entry name" value="SCD"/>
    <property type="match status" value="1"/>
</dbReference>
<feature type="region of interest" description="Disordered" evidence="5">
    <location>
        <begin position="147"/>
        <end position="168"/>
    </location>
</feature>
<dbReference type="InterPro" id="IPR013721">
    <property type="entry name" value="STAG"/>
</dbReference>
<evidence type="ECO:0000256" key="5">
    <source>
        <dbReference type="SAM" id="MobiDB-lite"/>
    </source>
</evidence>
<dbReference type="SUPFAM" id="SSF49447">
    <property type="entry name" value="Second domain of Mu2 adaptin subunit (ap50) of ap2 adaptor"/>
    <property type="match status" value="1"/>
</dbReference>
<dbReference type="Pfam" id="PF00928">
    <property type="entry name" value="Adap_comp_sub"/>
    <property type="match status" value="1"/>
</dbReference>
<dbReference type="EMBL" id="CAJNRE010003476">
    <property type="protein sequence ID" value="CAF2021324.1"/>
    <property type="molecule type" value="Genomic_DNA"/>
</dbReference>
<evidence type="ECO:0000259" key="7">
    <source>
        <dbReference type="PROSITE" id="PS51072"/>
    </source>
</evidence>
<protein>
    <submittedName>
        <fullName evidence="9">Uncharacterized protein</fullName>
    </submittedName>
</protein>
<keyword evidence="4" id="KW-0963">Cytoplasm</keyword>
<dbReference type="PROSITE" id="PS51072">
    <property type="entry name" value="MHD"/>
    <property type="match status" value="1"/>
</dbReference>
<reference evidence="9" key="1">
    <citation type="submission" date="2021-02" db="EMBL/GenBank/DDBJ databases">
        <authorList>
            <person name="Nowell W R."/>
        </authorList>
    </citation>
    <scope>NUCLEOTIDE SEQUENCE</scope>
</reference>
<dbReference type="InterPro" id="IPR028565">
    <property type="entry name" value="MHD"/>
</dbReference>
<dbReference type="SUPFAM" id="SSF48371">
    <property type="entry name" value="ARM repeat"/>
    <property type="match status" value="1"/>
</dbReference>
<comment type="similarity">
    <text evidence="3">Belongs to the Stoned B family.</text>
</comment>
<feature type="compositionally biased region" description="Acidic residues" evidence="5">
    <location>
        <begin position="1050"/>
        <end position="1062"/>
    </location>
</feature>
<dbReference type="GO" id="GO:0007062">
    <property type="term" value="P:sister chromatid cohesion"/>
    <property type="evidence" value="ECO:0007669"/>
    <property type="project" value="UniProtKB-ARBA"/>
</dbReference>
<dbReference type="GO" id="GO:0005737">
    <property type="term" value="C:cytoplasm"/>
    <property type="evidence" value="ECO:0007669"/>
    <property type="project" value="UniProtKB-SubCell"/>
</dbReference>
<evidence type="ECO:0000256" key="1">
    <source>
        <dbReference type="ARBA" id="ARBA00004496"/>
    </source>
</evidence>
<comment type="similarity">
    <text evidence="2">Belongs to the SCC3 family.</text>
</comment>
<feature type="domain" description="MHD" evidence="7">
    <location>
        <begin position="650"/>
        <end position="990"/>
    </location>
</feature>
<dbReference type="GO" id="GO:0003682">
    <property type="term" value="F:chromatin binding"/>
    <property type="evidence" value="ECO:0007669"/>
    <property type="project" value="TreeGrafter"/>
</dbReference>
<dbReference type="GO" id="GO:0000785">
    <property type="term" value="C:chromatin"/>
    <property type="evidence" value="ECO:0007669"/>
    <property type="project" value="TreeGrafter"/>
</dbReference>
<evidence type="ECO:0000256" key="2">
    <source>
        <dbReference type="ARBA" id="ARBA00005486"/>
    </source>
</evidence>
<comment type="caution">
    <text evidence="9">The sequence shown here is derived from an EMBL/GenBank/DDBJ whole genome shotgun (WGS) entry which is preliminary data.</text>
</comment>
<dbReference type="InterPro" id="IPR016024">
    <property type="entry name" value="ARM-type_fold"/>
</dbReference>
<evidence type="ECO:0000256" key="4">
    <source>
        <dbReference type="ARBA" id="ARBA00022490"/>
    </source>
</evidence>
<dbReference type="InterPro" id="IPR056396">
    <property type="entry name" value="HEAT_SCC3-SA"/>
</dbReference>
<dbReference type="InterPro" id="IPR036168">
    <property type="entry name" value="AP2_Mu_C_sf"/>
</dbReference>
<dbReference type="PANTHER" id="PTHR11199">
    <property type="entry name" value="STROMAL ANTIGEN"/>
    <property type="match status" value="1"/>
</dbReference>
<dbReference type="InterPro" id="IPR039662">
    <property type="entry name" value="Cohesin_Scc3/SA"/>
</dbReference>
<feature type="compositionally biased region" description="Polar residues" evidence="5">
    <location>
        <begin position="369"/>
        <end position="379"/>
    </location>
</feature>
<feature type="region of interest" description="Disordered" evidence="5">
    <location>
        <begin position="356"/>
        <end position="400"/>
    </location>
</feature>
<dbReference type="GO" id="GO:0008278">
    <property type="term" value="C:cohesin complex"/>
    <property type="evidence" value="ECO:0007669"/>
    <property type="project" value="TreeGrafter"/>
</dbReference>
<dbReference type="PROSITE" id="PS51425">
    <property type="entry name" value="SCD"/>
    <property type="match status" value="1"/>
</dbReference>
<evidence type="ECO:0000259" key="6">
    <source>
        <dbReference type="PROSITE" id="PS51070"/>
    </source>
</evidence>
<feature type="region of interest" description="Disordered" evidence="5">
    <location>
        <begin position="2079"/>
        <end position="2112"/>
    </location>
</feature>
<accession>A0A816MX50</accession>
<feature type="compositionally biased region" description="Low complexity" evidence="5">
    <location>
        <begin position="1103"/>
        <end position="1113"/>
    </location>
</feature>
<proteinExistence type="inferred from homology"/>
<evidence type="ECO:0000313" key="10">
    <source>
        <dbReference type="Proteomes" id="UP000663824"/>
    </source>
</evidence>
<evidence type="ECO:0000256" key="3">
    <source>
        <dbReference type="ARBA" id="ARBA00005579"/>
    </source>
</evidence>
<dbReference type="Proteomes" id="UP000663824">
    <property type="component" value="Unassembled WGS sequence"/>
</dbReference>
<dbReference type="PROSITE" id="PS51070">
    <property type="entry name" value="SHD"/>
    <property type="match status" value="1"/>
</dbReference>
<evidence type="ECO:0000259" key="8">
    <source>
        <dbReference type="PROSITE" id="PS51425"/>
    </source>
</evidence>
<organism evidence="9 10">
    <name type="scientific">Rotaria magnacalcarata</name>
    <dbReference type="NCBI Taxonomy" id="392030"/>
    <lineage>
        <taxon>Eukaryota</taxon>
        <taxon>Metazoa</taxon>
        <taxon>Spiralia</taxon>
        <taxon>Gnathifera</taxon>
        <taxon>Rotifera</taxon>
        <taxon>Eurotatoria</taxon>
        <taxon>Bdelloidea</taxon>
        <taxon>Philodinida</taxon>
        <taxon>Philodinidae</taxon>
        <taxon>Rotaria</taxon>
    </lineage>
</organism>
<dbReference type="GO" id="GO:0006897">
    <property type="term" value="P:endocytosis"/>
    <property type="evidence" value="ECO:0007669"/>
    <property type="project" value="InterPro"/>
</dbReference>
<dbReference type="InterPro" id="IPR020839">
    <property type="entry name" value="SCD"/>
</dbReference>
<evidence type="ECO:0000313" key="9">
    <source>
        <dbReference type="EMBL" id="CAF2021324.1"/>
    </source>
</evidence>
<feature type="domain" description="SHD" evidence="6">
    <location>
        <begin position="481"/>
        <end position="646"/>
    </location>
</feature>
<comment type="subcellular location">
    <subcellularLocation>
        <location evidence="1">Cytoplasm</location>
    </subcellularLocation>
</comment>
<sequence>MLNTFADTFGTEDDNTNKMSCLNPFDLPSSTTDPFGISDAMKLSESSEKFDDNPFIIDTHKKKAIRPRSGKEALSSSNWLAYQHSMDEANFDGLENMQDKSVTTQSNNTNPINPFLNAIQPNQTDSQVSPIDFLFDINVDQNTILSTDTDNSSRNPFQIPLSNDLNRSNETSTEIEQGHDLTEVLLLSQQTKSSNSTEAYAKTTHVALPSLIPAQTNTSVTSNSTFDNQFLDWLTTSNNSISDVHQKNNDINTTKNSQDFLEDIYLKALPTSQKEASQENFPLSNIISQQPIRHPSNEQIPSISIHESIIEQNNRKILPKVHANDKKTNQSEDDSDEDTKMIFRIAEKKQNLSNNTNIAVPLLPPPPSSKNYNKTNADASSSSSSSSLEEGAAAHRDDDDPFAIFQTKSKTNKINQQQENNLFIDWNQDETKLNEQVHESKEKVQSLPLDYYLHEPDYDDSAPLESYHNDINDLQLQQLNGWLLLVRVPLRQKDLYKSTFQRFSEARTWQECYVRIFSNEKKIRFYLPQTIEQPFAEISLETWYQCTKLSLQQYDQYSKVHTFKLFEANYHEIPQVRIDRLVTLPEKLLRKFTRPNKAQQVLLDHTNCVQQEIIKFGQLNYTYLKQFSIILDDLFWSMPITRNRFQKHLKEEITIKILDEYYAKIDIYHHICKHKSRTRLFILAFLNDTQPIVEIGINDWFRRGKEVNKRNEIIINKTLQEYWIQPEQVELASIIDSNEYENSHLLKLIPPDSHTIEIMRFRTRPKQNIELPLQVYCFMSVIDRQVNMRIEVTVSNAFNMSIISKASSMITNDKTANIRDDNSDEQCPCEDIQIRFPIPDAWVYMFRVEKRFRYGAIHSVRRKAGKIKGLDRFMVHRNDGLIPLMTASAGVAKYEQAFHSIVWRIDQLPKRDHGAYKTHLFECKISVPSHDPVPEKYEPIADVEYSMSQAFVSHCQIRSVAVPTAEETPEKWIRPKSRFTYKVDIEYAFKEEEKKDFAPIEIDMKEQPMSQNIEIKMAVNSTRSLRKHVQRSLGNDFVEPPSIMSTMVNDEVDDDADDDGTEDFQPRAASSKGRPRGGGARQSRTGRKTNSIINQVDDESMETSSITTTSNTTYADQQAEEKGYFHHLLTGKTNIQVLVDQWIDSYQANRDEALIELMQFFLDSSGCKGKLTQVMYLKMEHVDMLRSMTEHFDEDTSEYPIVMSGLQYKKFRLSFSEFVVLLIKQSSYSVIYDQYMIDNLVTLLTALSDSPVRAFRHTGTLAVLKVMTALVDIALTISIQRDQCQRQYEAERQKTSAKRAADRLDTLTTKRKELEGNENEIKSFMNFIFKGVFIHRYRDVVPDIRCLCMSELGEWMKSYPMVFLDDIYLKYIGWTLYDKVGDCRLRCLLALIPLFQTTDFVGKLELFTNRFKDRIVQMTVDCEYEVAVQAVKLLTAILKFSERILEDKDCENIYELVYHSHRQISQAAGEFLNQKLFHKAEQPSNSSKRRSQNTAFMYLLVQFFIESELHEHATYLVDSMWDQHLMMKDWECMTDILLEAPDQEEDQLDDQHENALIEIMVCCVRQAATGEYPIGRGQPNRKLTMKEQKQKEDDKKVLTDHFISTLPRLLNKYVADADKLLNLLQIPLYFNYEVYTTTRRERDLDFYLNALSDIVQRHTTAEIFDAVSKCFECICDVSFTLSNRAIAYRGNIIDNILANFNAAMGIFEEMDEADEDDLYPLLLNLRKLDAFHQCYDLGNVDLWDKIHLLFKATVDNEDMSPEIADKCFGIANRSILWGLHQLGILFDKDLLKKLVKRSRKLCTLCQKLMLHANTQICHYAYSTLCDLLISLSPHLVDKNPDYQSLTIEINENLIQSLLTFLNTYIFFAEEPKNQDEQAKIETLHKRRNLLAGYCKLIVHNVLPIQAATNILKYYVKYSNDFGDLIKNTFTRARDISKIHTAKTMAYSLMAVFKDCVASRDAAQQTAGNDEVINIDLSPLRELARRFNLSFGLDMAKQREALAALHRESIRFALTPLFNRDDPTQPGPNVLFLEVLPEFASKLLKPDKKAIFDHVDKLIHSATIEGDAWQPLINYRRILNDEPGCGPAPKTRASTSTRGRKRAIPQDDDNSRL</sequence>
<feature type="region of interest" description="Disordered" evidence="5">
    <location>
        <begin position="1050"/>
        <end position="1114"/>
    </location>
</feature>
<dbReference type="Pfam" id="PF24571">
    <property type="entry name" value="HEAT_SCC3-SA"/>
    <property type="match status" value="1"/>
</dbReference>